<evidence type="ECO:0000256" key="1">
    <source>
        <dbReference type="SAM" id="MobiDB-lite"/>
    </source>
</evidence>
<dbReference type="EMBL" id="GL376625">
    <property type="status" value="NOT_ANNOTATED_CDS"/>
    <property type="molecule type" value="Genomic_DNA"/>
</dbReference>
<feature type="transmembrane region" description="Helical" evidence="2">
    <location>
        <begin position="215"/>
        <end position="234"/>
    </location>
</feature>
<dbReference type="Proteomes" id="UP000019132">
    <property type="component" value="Unassembled WGS sequence"/>
</dbReference>
<feature type="transmembrane region" description="Helical" evidence="2">
    <location>
        <begin position="6"/>
        <end position="26"/>
    </location>
</feature>
<protein>
    <recommendedName>
        <fullName evidence="3">DEP domain-containing protein</fullName>
    </recommendedName>
</protein>
<feature type="transmembrane region" description="Helical" evidence="2">
    <location>
        <begin position="153"/>
        <end position="173"/>
    </location>
</feature>
<dbReference type="InParanoid" id="K3WM51"/>
<keyword evidence="2" id="KW-0472">Membrane</keyword>
<dbReference type="InterPro" id="IPR036388">
    <property type="entry name" value="WH-like_DNA-bd_sf"/>
</dbReference>
<dbReference type="SUPFAM" id="SSF46785">
    <property type="entry name" value="Winged helix' DNA-binding domain"/>
    <property type="match status" value="1"/>
</dbReference>
<dbReference type="InterPro" id="IPR036390">
    <property type="entry name" value="WH_DNA-bd_sf"/>
</dbReference>
<feature type="transmembrane region" description="Helical" evidence="2">
    <location>
        <begin position="116"/>
        <end position="133"/>
    </location>
</feature>
<evidence type="ECO:0000313" key="5">
    <source>
        <dbReference type="Proteomes" id="UP000019132"/>
    </source>
</evidence>
<dbReference type="VEuPathDB" id="FungiDB:PYU1_G006031"/>
<organism evidence="4 5">
    <name type="scientific">Globisporangium ultimum (strain ATCC 200006 / CBS 805.95 / DAOM BR144)</name>
    <name type="common">Pythium ultimum</name>
    <dbReference type="NCBI Taxonomy" id="431595"/>
    <lineage>
        <taxon>Eukaryota</taxon>
        <taxon>Sar</taxon>
        <taxon>Stramenopiles</taxon>
        <taxon>Oomycota</taxon>
        <taxon>Peronosporomycetes</taxon>
        <taxon>Pythiales</taxon>
        <taxon>Pythiaceae</taxon>
        <taxon>Globisporangium</taxon>
    </lineage>
</organism>
<feature type="transmembrane region" description="Helical" evidence="2">
    <location>
        <begin position="83"/>
        <end position="104"/>
    </location>
</feature>
<dbReference type="GO" id="GO:0035556">
    <property type="term" value="P:intracellular signal transduction"/>
    <property type="evidence" value="ECO:0007669"/>
    <property type="project" value="InterPro"/>
</dbReference>
<evidence type="ECO:0000313" key="4">
    <source>
        <dbReference type="EnsemblProtists" id="PYU1_T006043"/>
    </source>
</evidence>
<keyword evidence="2" id="KW-1133">Transmembrane helix</keyword>
<dbReference type="Pfam" id="PF00610">
    <property type="entry name" value="DEP"/>
    <property type="match status" value="1"/>
</dbReference>
<dbReference type="HOGENOM" id="CLU_014648_1_0_1"/>
<accession>K3WM51</accession>
<dbReference type="PROSITE" id="PS50186">
    <property type="entry name" value="DEP"/>
    <property type="match status" value="1"/>
</dbReference>
<name>K3WM51_GLOUD</name>
<sequence length="488" mass="54651">MEPFLYFLLIGDAAMFGLCSVVVVYLRYKRHEAFQGDASAARKLILPAFEPLLWVMAILSGLTFWFLVIVLAGHIPFTSVPQWVSYFFDSSGHFVLLITPVLMLQKSISFPALRRAAGITLLLSTYLIPVVWVSRKLKADSTLTPGTQDVVNYIGLVLRLALLPIYVYVIVSPPARASKRTLREYCIYVGIYHGLRLVGNYLAEDRIRHKGQYELIYVTTVWGMFTPFVVWRVLKADTEHWRGLGKSACALQRSKSMSGTNASESSLNTRVAPQQQRMQTTGRHAVATMLREQIVQSRSEAIRLGNLLMDAGVLHHVKHGRPFEDDKAASQVYYFDHNCIQMYEPPTISILEEASTPEQQEALASSTGMKRITHGLLHQDASALRRGRQTSGVRAEANSMALLSDCDTRPCRCRALSQRLQQPKVPVYHKVLRKLKGHGPGTVTNMTTTPLLGAHSHSLTTNLLFANDYDTRYDGQDGGSFTVHVQQD</sequence>
<dbReference type="SMART" id="SM00049">
    <property type="entry name" value="DEP"/>
    <property type="match status" value="1"/>
</dbReference>
<reference evidence="4" key="3">
    <citation type="submission" date="2015-02" db="UniProtKB">
        <authorList>
            <consortium name="EnsemblProtists"/>
        </authorList>
    </citation>
    <scope>IDENTIFICATION</scope>
    <source>
        <strain evidence="4">DAOM BR144</strain>
    </source>
</reference>
<proteinExistence type="predicted"/>
<dbReference type="CDD" id="cd04371">
    <property type="entry name" value="DEP"/>
    <property type="match status" value="1"/>
</dbReference>
<reference evidence="5" key="1">
    <citation type="journal article" date="2010" name="Genome Biol.">
        <title>Genome sequence of the necrotrophic plant pathogen Pythium ultimum reveals original pathogenicity mechanisms and effector repertoire.</title>
        <authorList>
            <person name="Levesque C.A."/>
            <person name="Brouwer H."/>
            <person name="Cano L."/>
            <person name="Hamilton J.P."/>
            <person name="Holt C."/>
            <person name="Huitema E."/>
            <person name="Raffaele S."/>
            <person name="Robideau G.P."/>
            <person name="Thines M."/>
            <person name="Win J."/>
            <person name="Zerillo M.M."/>
            <person name="Beakes G.W."/>
            <person name="Boore J.L."/>
            <person name="Busam D."/>
            <person name="Dumas B."/>
            <person name="Ferriera S."/>
            <person name="Fuerstenberg S.I."/>
            <person name="Gachon C.M."/>
            <person name="Gaulin E."/>
            <person name="Govers F."/>
            <person name="Grenville-Briggs L."/>
            <person name="Horner N."/>
            <person name="Hostetler J."/>
            <person name="Jiang R.H."/>
            <person name="Johnson J."/>
            <person name="Krajaejun T."/>
            <person name="Lin H."/>
            <person name="Meijer H.J."/>
            <person name="Moore B."/>
            <person name="Morris P."/>
            <person name="Phuntmart V."/>
            <person name="Puiu D."/>
            <person name="Shetty J."/>
            <person name="Stajich J.E."/>
            <person name="Tripathy S."/>
            <person name="Wawra S."/>
            <person name="van West P."/>
            <person name="Whitty B.R."/>
            <person name="Coutinho P.M."/>
            <person name="Henrissat B."/>
            <person name="Martin F."/>
            <person name="Thomas P.D."/>
            <person name="Tyler B.M."/>
            <person name="De Vries R.P."/>
            <person name="Kamoun S."/>
            <person name="Yandell M."/>
            <person name="Tisserat N."/>
            <person name="Buell C.R."/>
        </authorList>
    </citation>
    <scope>NUCLEOTIDE SEQUENCE</scope>
    <source>
        <strain evidence="5">DAOM:BR144</strain>
    </source>
</reference>
<evidence type="ECO:0000256" key="2">
    <source>
        <dbReference type="SAM" id="Phobius"/>
    </source>
</evidence>
<feature type="transmembrane region" description="Helical" evidence="2">
    <location>
        <begin position="52"/>
        <end position="77"/>
    </location>
</feature>
<dbReference type="EnsemblProtists" id="PYU1_T006043">
    <property type="protein sequence ID" value="PYU1_T006043"/>
    <property type="gene ID" value="PYU1_G006031"/>
</dbReference>
<dbReference type="Gene3D" id="1.10.10.10">
    <property type="entry name" value="Winged helix-like DNA-binding domain superfamily/Winged helix DNA-binding domain"/>
    <property type="match status" value="1"/>
</dbReference>
<dbReference type="InterPro" id="IPR000591">
    <property type="entry name" value="DEP_dom"/>
</dbReference>
<keyword evidence="5" id="KW-1185">Reference proteome</keyword>
<dbReference type="AlphaFoldDB" id="K3WM51"/>
<feature type="domain" description="DEP" evidence="3">
    <location>
        <begin position="281"/>
        <end position="337"/>
    </location>
</feature>
<feature type="region of interest" description="Disordered" evidence="1">
    <location>
        <begin position="255"/>
        <end position="278"/>
    </location>
</feature>
<evidence type="ECO:0000259" key="3">
    <source>
        <dbReference type="PROSITE" id="PS50186"/>
    </source>
</evidence>
<reference evidence="5" key="2">
    <citation type="submission" date="2010-04" db="EMBL/GenBank/DDBJ databases">
        <authorList>
            <person name="Buell R."/>
            <person name="Hamilton J."/>
            <person name="Hostetler J."/>
        </authorList>
    </citation>
    <scope>NUCLEOTIDE SEQUENCE [LARGE SCALE GENOMIC DNA]</scope>
    <source>
        <strain evidence="5">DAOM:BR144</strain>
    </source>
</reference>
<keyword evidence="2" id="KW-0812">Transmembrane</keyword>